<dbReference type="EMBL" id="JAIZAY010000005">
    <property type="protein sequence ID" value="KAJ8041577.1"/>
    <property type="molecule type" value="Genomic_DNA"/>
</dbReference>
<feature type="region of interest" description="Disordered" evidence="8">
    <location>
        <begin position="158"/>
        <end position="213"/>
    </location>
</feature>
<dbReference type="PANTHER" id="PTHR24240">
    <property type="entry name" value="OPSIN"/>
    <property type="match status" value="1"/>
</dbReference>
<evidence type="ECO:0000256" key="1">
    <source>
        <dbReference type="ARBA" id="ARBA00004141"/>
    </source>
</evidence>
<feature type="domain" description="G-protein coupled receptors family 1 profile" evidence="10">
    <location>
        <begin position="1"/>
        <end position="53"/>
    </location>
</feature>
<sequence>MCVAMTVSFLIAWTPYAVESLVAAHAPYLVGAVTATLPTMLAKSSCMMNPLIYLASSSTFRRDVIKIFKWNKQQRMETQLQPAVQPATRRNEVNSQPSHFFARNTTNPDGKSSIALYYDKNQVYIGNTTPQNIEKERSIVQRELDKISVRFSFQEGIGESSSAKRDSIKSNENRPVGETMMESSHQPKNILPECPSTSDSKKESQPTTSPIFN</sequence>
<keyword evidence="5" id="KW-0472">Membrane</keyword>
<evidence type="ECO:0000256" key="8">
    <source>
        <dbReference type="SAM" id="MobiDB-lite"/>
    </source>
</evidence>
<reference evidence="11" key="1">
    <citation type="submission" date="2021-10" db="EMBL/GenBank/DDBJ databases">
        <title>Tropical sea cucumber genome reveals ecological adaptation and Cuvierian tubules defense mechanism.</title>
        <authorList>
            <person name="Chen T."/>
        </authorList>
    </citation>
    <scope>NUCLEOTIDE SEQUENCE</scope>
    <source>
        <strain evidence="11">Nanhai2018</strain>
        <tissue evidence="11">Muscle</tissue>
    </source>
</reference>
<dbReference type="Proteomes" id="UP001152320">
    <property type="component" value="Chromosome 5"/>
</dbReference>
<evidence type="ECO:0000256" key="5">
    <source>
        <dbReference type="ARBA" id="ARBA00023136"/>
    </source>
</evidence>
<accession>A0A9Q1HA42</accession>
<organism evidence="11 12">
    <name type="scientific">Holothuria leucospilota</name>
    <name type="common">Black long sea cucumber</name>
    <name type="synonym">Mertensiothuria leucospilota</name>
    <dbReference type="NCBI Taxonomy" id="206669"/>
    <lineage>
        <taxon>Eukaryota</taxon>
        <taxon>Metazoa</taxon>
        <taxon>Echinodermata</taxon>
        <taxon>Eleutherozoa</taxon>
        <taxon>Echinozoa</taxon>
        <taxon>Holothuroidea</taxon>
        <taxon>Aspidochirotacea</taxon>
        <taxon>Aspidochirotida</taxon>
        <taxon>Holothuriidae</taxon>
        <taxon>Holothuria</taxon>
    </lineage>
</organism>
<dbReference type="SUPFAM" id="SSF81321">
    <property type="entry name" value="Family A G protein-coupled receptor-like"/>
    <property type="match status" value="1"/>
</dbReference>
<dbReference type="OrthoDB" id="2101615at2759"/>
<dbReference type="InterPro" id="IPR050125">
    <property type="entry name" value="GPCR_opsins"/>
</dbReference>
<evidence type="ECO:0000256" key="7">
    <source>
        <dbReference type="ARBA" id="ARBA00023224"/>
    </source>
</evidence>
<evidence type="ECO:0000256" key="6">
    <source>
        <dbReference type="ARBA" id="ARBA00023170"/>
    </source>
</evidence>
<dbReference type="PROSITE" id="PS50262">
    <property type="entry name" value="G_PROTEIN_RECEP_F1_2"/>
    <property type="match status" value="1"/>
</dbReference>
<feature type="compositionally biased region" description="Basic and acidic residues" evidence="8">
    <location>
        <begin position="162"/>
        <end position="172"/>
    </location>
</feature>
<proteinExistence type="predicted"/>
<comment type="caution">
    <text evidence="11">The sequence shown here is derived from an EMBL/GenBank/DDBJ whole genome shotgun (WGS) entry which is preliminary data.</text>
</comment>
<keyword evidence="6" id="KW-0675">Receptor</keyword>
<evidence type="ECO:0000256" key="3">
    <source>
        <dbReference type="ARBA" id="ARBA00022989"/>
    </source>
</evidence>
<keyword evidence="2" id="KW-0812">Transmembrane</keyword>
<evidence type="ECO:0000313" key="11">
    <source>
        <dbReference type="EMBL" id="KAJ8041577.1"/>
    </source>
</evidence>
<keyword evidence="12" id="KW-1185">Reference proteome</keyword>
<evidence type="ECO:0000259" key="10">
    <source>
        <dbReference type="PROSITE" id="PS50262"/>
    </source>
</evidence>
<dbReference type="InterPro" id="IPR017452">
    <property type="entry name" value="GPCR_Rhodpsn_7TM"/>
</dbReference>
<keyword evidence="3" id="KW-1133">Transmembrane helix</keyword>
<keyword evidence="7" id="KW-0807">Transducer</keyword>
<evidence type="ECO:0000256" key="9">
    <source>
        <dbReference type="SAM" id="SignalP"/>
    </source>
</evidence>
<dbReference type="PROSITE" id="PS00238">
    <property type="entry name" value="OPSIN"/>
    <property type="match status" value="1"/>
</dbReference>
<gene>
    <name evidence="11" type="ORF">HOLleu_12436</name>
</gene>
<name>A0A9Q1HA42_HOLLE</name>
<dbReference type="InterPro" id="IPR027430">
    <property type="entry name" value="Retinal_BS"/>
</dbReference>
<dbReference type="GO" id="GO:0004930">
    <property type="term" value="F:G protein-coupled receptor activity"/>
    <property type="evidence" value="ECO:0007669"/>
    <property type="project" value="UniProtKB-KW"/>
</dbReference>
<evidence type="ECO:0000256" key="4">
    <source>
        <dbReference type="ARBA" id="ARBA00023040"/>
    </source>
</evidence>
<dbReference type="Gene3D" id="1.20.1070.10">
    <property type="entry name" value="Rhodopsin 7-helix transmembrane proteins"/>
    <property type="match status" value="1"/>
</dbReference>
<keyword evidence="9" id="KW-0732">Signal</keyword>
<dbReference type="AlphaFoldDB" id="A0A9Q1HA42"/>
<evidence type="ECO:0000256" key="2">
    <source>
        <dbReference type="ARBA" id="ARBA00022692"/>
    </source>
</evidence>
<evidence type="ECO:0000313" key="12">
    <source>
        <dbReference type="Proteomes" id="UP001152320"/>
    </source>
</evidence>
<feature type="chain" id="PRO_5040416120" evidence="9">
    <location>
        <begin position="21"/>
        <end position="213"/>
    </location>
</feature>
<comment type="subcellular location">
    <subcellularLocation>
        <location evidence="1">Membrane</location>
        <topology evidence="1">Multi-pass membrane protein</topology>
    </subcellularLocation>
</comment>
<feature type="signal peptide" evidence="9">
    <location>
        <begin position="1"/>
        <end position="20"/>
    </location>
</feature>
<dbReference type="GO" id="GO:0016020">
    <property type="term" value="C:membrane"/>
    <property type="evidence" value="ECO:0007669"/>
    <property type="project" value="UniProtKB-SubCell"/>
</dbReference>
<keyword evidence="4" id="KW-0297">G-protein coupled receptor</keyword>
<protein>
    <submittedName>
        <fullName evidence="11">Rhodopsin, GQ-coupled</fullName>
    </submittedName>
</protein>